<keyword evidence="2" id="KW-0472">Membrane</keyword>
<name>A0ABM7VHK9_9BACT</name>
<organism evidence="3 4">
    <name type="scientific">Persicobacter psychrovividus</name>
    <dbReference type="NCBI Taxonomy" id="387638"/>
    <lineage>
        <taxon>Bacteria</taxon>
        <taxon>Pseudomonadati</taxon>
        <taxon>Bacteroidota</taxon>
        <taxon>Cytophagia</taxon>
        <taxon>Cytophagales</taxon>
        <taxon>Persicobacteraceae</taxon>
        <taxon>Persicobacter</taxon>
    </lineage>
</organism>
<keyword evidence="2" id="KW-1133">Transmembrane helix</keyword>
<protein>
    <submittedName>
        <fullName evidence="3">Uncharacterized protein</fullName>
    </submittedName>
</protein>
<evidence type="ECO:0000313" key="3">
    <source>
        <dbReference type="EMBL" id="BDD00426.1"/>
    </source>
</evidence>
<feature type="coiled-coil region" evidence="1">
    <location>
        <begin position="77"/>
        <end position="114"/>
    </location>
</feature>
<dbReference type="Proteomes" id="UP001354989">
    <property type="component" value="Chromosome"/>
</dbReference>
<dbReference type="EMBL" id="AP025292">
    <property type="protein sequence ID" value="BDD00426.1"/>
    <property type="molecule type" value="Genomic_DNA"/>
</dbReference>
<sequence length="119" mass="14084">MPVFDFLNFLQTHALAFIGILSALLIVLIIRLQQMAQQIRQTEEGTKAKVKEKEDRLLSEFLRETDEKRKENNSRWQKKFNQQKMALEEKTALLEKQTAQLIKLKNHISYLEERIQAND</sequence>
<accession>A0ABM7VHK9</accession>
<evidence type="ECO:0000313" key="4">
    <source>
        <dbReference type="Proteomes" id="UP001354989"/>
    </source>
</evidence>
<gene>
    <name evidence="3" type="ORF">PEPS_27060</name>
</gene>
<feature type="transmembrane region" description="Helical" evidence="2">
    <location>
        <begin position="12"/>
        <end position="30"/>
    </location>
</feature>
<proteinExistence type="predicted"/>
<evidence type="ECO:0000256" key="2">
    <source>
        <dbReference type="SAM" id="Phobius"/>
    </source>
</evidence>
<keyword evidence="1" id="KW-0175">Coiled coil</keyword>
<dbReference type="RefSeq" id="WP_338397316.1">
    <property type="nucleotide sequence ID" value="NZ_AP025292.1"/>
</dbReference>
<keyword evidence="4" id="KW-1185">Reference proteome</keyword>
<reference evidence="3 4" key="1">
    <citation type="submission" date="2021-12" db="EMBL/GenBank/DDBJ databases">
        <title>Genome sequencing of bacteria with rrn-lacking chromosome and rrn-plasmid.</title>
        <authorList>
            <person name="Anda M."/>
            <person name="Iwasaki W."/>
        </authorList>
    </citation>
    <scope>NUCLEOTIDE SEQUENCE [LARGE SCALE GENOMIC DNA]</scope>
    <source>
        <strain evidence="3 4">NBRC 101262</strain>
    </source>
</reference>
<evidence type="ECO:0000256" key="1">
    <source>
        <dbReference type="SAM" id="Coils"/>
    </source>
</evidence>
<keyword evidence="2" id="KW-0812">Transmembrane</keyword>